<proteinExistence type="predicted"/>
<evidence type="ECO:0000313" key="4">
    <source>
        <dbReference type="Proteomes" id="UP000201570"/>
    </source>
</evidence>
<dbReference type="EMBL" id="KT221033">
    <property type="protein sequence ID" value="AKY02201.1"/>
    <property type="molecule type" value="Genomic_DNA"/>
</dbReference>
<keyword evidence="1" id="KW-0418">Kinase</keyword>
<organism evidence="3 4">
    <name type="scientific">Streptomyces phage SF1</name>
    <dbReference type="NCBI Taxonomy" id="1690817"/>
    <lineage>
        <taxon>Viruses</taxon>
        <taxon>Duplodnaviria</taxon>
        <taxon>Heunggongvirae</taxon>
        <taxon>Uroviricota</taxon>
        <taxon>Caudoviricetes</taxon>
        <taxon>Sfunavirus</taxon>
        <taxon>Sfunavirus SF1</taxon>
    </lineage>
</organism>
<evidence type="ECO:0000313" key="3">
    <source>
        <dbReference type="EMBL" id="AKY02201.1"/>
    </source>
</evidence>
<dbReference type="InterPro" id="IPR050267">
    <property type="entry name" value="Anti-sigma-factor_SerPK"/>
</dbReference>
<dbReference type="Gene3D" id="3.30.565.10">
    <property type="entry name" value="Histidine kinase-like ATPase, C-terminal domain"/>
    <property type="match status" value="1"/>
</dbReference>
<dbReference type="GeneID" id="26626384"/>
<protein>
    <recommendedName>
        <fullName evidence="2">Histidine kinase/HSP90-like ATPase domain-containing protein</fullName>
    </recommendedName>
</protein>
<evidence type="ECO:0000256" key="1">
    <source>
        <dbReference type="ARBA" id="ARBA00022527"/>
    </source>
</evidence>
<keyword evidence="1" id="KW-0808">Transferase</keyword>
<dbReference type="SUPFAM" id="SSF55874">
    <property type="entry name" value="ATPase domain of HSP90 chaperone/DNA topoisomerase II/histidine kinase"/>
    <property type="match status" value="1"/>
</dbReference>
<dbReference type="OrthoDB" id="31050at10239"/>
<reference evidence="3 4" key="1">
    <citation type="submission" date="2015-06" db="EMBL/GenBank/DDBJ databases">
        <title>Complete genomic sequence analysis of Two virulent actinophages of Streptomyces flavovirens.</title>
        <authorList>
            <person name="Sharaf A."/>
            <person name="Marie E."/>
            <person name="ElBaz R."/>
            <person name="Elmaghraby I."/>
            <person name="Mercati F."/>
        </authorList>
    </citation>
    <scope>NUCLEOTIDE SEQUENCE [LARGE SCALE GENOMIC DNA]</scope>
</reference>
<keyword evidence="1" id="KW-0723">Serine/threonine-protein kinase</keyword>
<dbReference type="CDD" id="cd16936">
    <property type="entry name" value="HATPase_RsbW-like"/>
    <property type="match status" value="1"/>
</dbReference>
<feature type="domain" description="Histidine kinase/HSP90-like ATPase" evidence="2">
    <location>
        <begin position="14"/>
        <end position="126"/>
    </location>
</feature>
<dbReference type="KEGG" id="vg:26626384"/>
<sequence length="149" mass="16167">MAESHNAEIVHAPTPEAPGAARAFIIGQLRQLGTAHDRLDEILVCASELATNAVQHGSRDHSFRVRLIADTASVRIEVYDFGAGRPRVCRICEVRHTVEHGRGLLLVKELSDEWGVDPHPRIGKTVWCEFKTDAYASGVKAAAAASPPP</sequence>
<dbReference type="Proteomes" id="UP000201570">
    <property type="component" value="Segment"/>
</dbReference>
<dbReference type="PANTHER" id="PTHR35526">
    <property type="entry name" value="ANTI-SIGMA-F FACTOR RSBW-RELATED"/>
    <property type="match status" value="1"/>
</dbReference>
<dbReference type="RefSeq" id="YP_009199300.1">
    <property type="nucleotide sequence ID" value="NC_028807.1"/>
</dbReference>
<dbReference type="Pfam" id="PF13581">
    <property type="entry name" value="HATPase_c_2"/>
    <property type="match status" value="1"/>
</dbReference>
<dbReference type="PANTHER" id="PTHR35526:SF3">
    <property type="entry name" value="ANTI-SIGMA-F FACTOR RSBW"/>
    <property type="match status" value="1"/>
</dbReference>
<dbReference type="InterPro" id="IPR003594">
    <property type="entry name" value="HATPase_dom"/>
</dbReference>
<dbReference type="GO" id="GO:0004674">
    <property type="term" value="F:protein serine/threonine kinase activity"/>
    <property type="evidence" value="ECO:0007669"/>
    <property type="project" value="UniProtKB-KW"/>
</dbReference>
<accession>A0A0K1Y5Y6</accession>
<dbReference type="InterPro" id="IPR036890">
    <property type="entry name" value="HATPase_C_sf"/>
</dbReference>
<keyword evidence="4" id="KW-1185">Reference proteome</keyword>
<gene>
    <name evidence="3" type="ORF">SF1_520</name>
</gene>
<evidence type="ECO:0000259" key="2">
    <source>
        <dbReference type="Pfam" id="PF13581"/>
    </source>
</evidence>
<name>A0A0K1Y5Y6_9CAUD</name>